<proteinExistence type="predicted"/>
<evidence type="ECO:0000313" key="2">
    <source>
        <dbReference type="EMBL" id="SKB87584.1"/>
    </source>
</evidence>
<feature type="domain" description="FAS1" evidence="1">
    <location>
        <begin position="581"/>
        <end position="759"/>
    </location>
</feature>
<gene>
    <name evidence="2" type="ORF">SAMN03080601_01396</name>
</gene>
<dbReference type="OrthoDB" id="659398at2"/>
<dbReference type="KEGG" id="asx:CDL62_02130"/>
<dbReference type="AlphaFoldDB" id="A0A1T5EUF6"/>
<protein>
    <submittedName>
        <fullName evidence="2">Fasciclin domain-containing protein</fullName>
    </submittedName>
</protein>
<dbReference type="InterPro" id="IPR036378">
    <property type="entry name" value="FAS1_dom_sf"/>
</dbReference>
<dbReference type="SMART" id="SM00554">
    <property type="entry name" value="FAS1"/>
    <property type="match status" value="2"/>
</dbReference>
<dbReference type="SUPFAM" id="SSF82153">
    <property type="entry name" value="FAS1 domain"/>
    <property type="match status" value="3"/>
</dbReference>
<evidence type="ECO:0000313" key="3">
    <source>
        <dbReference type="Proteomes" id="UP000191055"/>
    </source>
</evidence>
<dbReference type="InterPro" id="IPR000782">
    <property type="entry name" value="FAS1_domain"/>
</dbReference>
<dbReference type="Pfam" id="PF02469">
    <property type="entry name" value="Fasciclin"/>
    <property type="match status" value="3"/>
</dbReference>
<feature type="domain" description="FAS1" evidence="1">
    <location>
        <begin position="37"/>
        <end position="245"/>
    </location>
</feature>
<evidence type="ECO:0000259" key="1">
    <source>
        <dbReference type="PROSITE" id="PS50213"/>
    </source>
</evidence>
<name>A0A1T5EUF6_9BACT</name>
<sequence length="767" mass="87736">MMRVLFFLRMVVVLAVLVLISSGCEDEDYFERPGWLEKPIYKYLEEQGNFNYYLACVDKSGFTRNLKSSGFYTVFAPNDAAFTEFMTEHGINSIDDISNELAHQIVSYSLVAVGSLSEQIDDYQREVLPEERERNQNIAFKRTTFNYKGVYTYTDHNGVERNVIDVNAVLENPNLGGTFVMNDFNMKSIPFFTERYLNSNGLSVFDYNFFFPEAEFSGFNVVDAKVLDHDIVTENGVIHVVDKVILPLPNLEELLMATDECSDFFNMLENYKVSYFRAPRDFEIQQEQATGQYREIYVKSYGSLHFPPTVENFLRYGGGYRTDNQIDGWTMFAPTNQALQNYLNTEFLGRGYNSLDEMPQFVIDEFLNAHFFRTTVWPSRFDNVQNHFGEPARFDVNTNVVGQAMGSNGLFYVVNKVQETNAFSTVLGDILLSPSYTTMYQALVSTENNFILRNPILHLDVFLISNQHFDNINLNFNVGLNQWEHNNPDWGNMAAFTILDRLVSLHIIFNQDIDLSEGFGLIQTNAGEYIRYLATPAGTRVWGPGQSLSTAARLVLQDGEIANETRNGRTMTLDRPLMFSTRNIGYYLDGNASYRAFFRYLEKSANSLVEGAESPDEFNRMVYNPDNRQIAGIASTTNQTYLIPNDQAIQRAVADGLLPPIGPADFTQAEQEMVLRFVRYHILNDKIIYSNADYNYEEVFTHYRDSDGETQVYVFSNSNDRIEFTDRRGRFATATATATSTNTNVLANRAVIHLIDDYLDYRPVAND</sequence>
<dbReference type="EMBL" id="FUYV01000006">
    <property type="protein sequence ID" value="SKB87584.1"/>
    <property type="molecule type" value="Genomic_DNA"/>
</dbReference>
<dbReference type="PROSITE" id="PS50213">
    <property type="entry name" value="FAS1"/>
    <property type="match status" value="2"/>
</dbReference>
<organism evidence="2 3">
    <name type="scientific">Alkalitalea saponilacus</name>
    <dbReference type="NCBI Taxonomy" id="889453"/>
    <lineage>
        <taxon>Bacteria</taxon>
        <taxon>Pseudomonadati</taxon>
        <taxon>Bacteroidota</taxon>
        <taxon>Bacteroidia</taxon>
        <taxon>Marinilabiliales</taxon>
        <taxon>Marinilabiliaceae</taxon>
        <taxon>Alkalitalea</taxon>
    </lineage>
</organism>
<dbReference type="InterPro" id="IPR050904">
    <property type="entry name" value="Adhesion/Biosynth-related"/>
</dbReference>
<dbReference type="Proteomes" id="UP000191055">
    <property type="component" value="Unassembled WGS sequence"/>
</dbReference>
<dbReference type="PROSITE" id="PS51257">
    <property type="entry name" value="PROKAR_LIPOPROTEIN"/>
    <property type="match status" value="1"/>
</dbReference>
<dbReference type="PANTHER" id="PTHR10900:SF77">
    <property type="entry name" value="FI19380P1"/>
    <property type="match status" value="1"/>
</dbReference>
<keyword evidence="3" id="KW-1185">Reference proteome</keyword>
<dbReference type="STRING" id="889453.SAMN03080601_01396"/>
<dbReference type="RefSeq" id="WP_079557170.1">
    <property type="nucleotide sequence ID" value="NZ_CP021904.1"/>
</dbReference>
<reference evidence="2 3" key="1">
    <citation type="submission" date="2017-02" db="EMBL/GenBank/DDBJ databases">
        <authorList>
            <person name="Peterson S.W."/>
        </authorList>
    </citation>
    <scope>NUCLEOTIDE SEQUENCE [LARGE SCALE GENOMIC DNA]</scope>
    <source>
        <strain evidence="2 3">DSM 24412</strain>
    </source>
</reference>
<dbReference type="Gene3D" id="2.30.180.10">
    <property type="entry name" value="FAS1 domain"/>
    <property type="match status" value="2"/>
</dbReference>
<accession>A0A1T5EUF6</accession>
<dbReference type="PANTHER" id="PTHR10900">
    <property type="entry name" value="PERIOSTIN-RELATED"/>
    <property type="match status" value="1"/>
</dbReference>